<keyword evidence="1" id="KW-0472">Membrane</keyword>
<dbReference type="Proteomes" id="UP000273405">
    <property type="component" value="Unassembled WGS sequence"/>
</dbReference>
<feature type="domain" description="TadE-like" evidence="2">
    <location>
        <begin position="13"/>
        <end position="55"/>
    </location>
</feature>
<proteinExistence type="predicted"/>
<evidence type="ECO:0000256" key="1">
    <source>
        <dbReference type="SAM" id="Phobius"/>
    </source>
</evidence>
<dbReference type="InterPro" id="IPR012495">
    <property type="entry name" value="TadE-like_dom"/>
</dbReference>
<keyword evidence="1" id="KW-0812">Transmembrane</keyword>
<accession>A0A3A8ND56</accession>
<name>A0A3A8ND56_9BACT</name>
<protein>
    <submittedName>
        <fullName evidence="3">Pilus assembly protein</fullName>
    </submittedName>
</protein>
<reference evidence="4" key="1">
    <citation type="submission" date="2018-09" db="EMBL/GenBank/DDBJ databases">
        <authorList>
            <person name="Livingstone P.G."/>
            <person name="Whitworth D.E."/>
        </authorList>
    </citation>
    <scope>NUCLEOTIDE SEQUENCE [LARGE SCALE GENOMIC DNA]</scope>
    <source>
        <strain evidence="4">CA040B</strain>
    </source>
</reference>
<keyword evidence="1" id="KW-1133">Transmembrane helix</keyword>
<evidence type="ECO:0000313" key="3">
    <source>
        <dbReference type="EMBL" id="RKH41509.1"/>
    </source>
</evidence>
<comment type="caution">
    <text evidence="3">The sequence shown here is derived from an EMBL/GenBank/DDBJ whole genome shotgun (WGS) entry which is preliminary data.</text>
</comment>
<keyword evidence="4" id="KW-1185">Reference proteome</keyword>
<evidence type="ECO:0000313" key="4">
    <source>
        <dbReference type="Proteomes" id="UP000273405"/>
    </source>
</evidence>
<gene>
    <name evidence="3" type="ORF">D7X12_18065</name>
</gene>
<feature type="transmembrane region" description="Helical" evidence="1">
    <location>
        <begin position="20"/>
        <end position="38"/>
    </location>
</feature>
<sequence length="259" mass="29104">MPPRHPSESSESGQAAVETAITLPLVVFLVLGTLQLFLMMQGRLMAEYAVFRATRVGSVRHGDCEAMTHAAVVALLPSFYSYLGRGGAGGTPGQRLAAAFAARRNNPYNQFRYVPGPDGNHDGVILWLIREQPIASAVPDEDAYFDQFDDGVTRLETRLIYWFPLKIPFADWVISRMVLARWGWQDYTAQNPLMLTQKAQWQQTHAFNVEAAIRAEVMARFAMRQYVIPIQASASLRMMTPVQRRFFNTQNCHPAPDAL</sequence>
<evidence type="ECO:0000259" key="2">
    <source>
        <dbReference type="Pfam" id="PF07811"/>
    </source>
</evidence>
<dbReference type="AlphaFoldDB" id="A0A3A8ND56"/>
<dbReference type="EMBL" id="RAWG01000105">
    <property type="protein sequence ID" value="RKH41509.1"/>
    <property type="molecule type" value="Genomic_DNA"/>
</dbReference>
<dbReference type="Pfam" id="PF07811">
    <property type="entry name" value="TadE"/>
    <property type="match status" value="1"/>
</dbReference>
<dbReference type="OrthoDB" id="5490152at2"/>
<organism evidence="3 4">
    <name type="scientific">Corallococcus sicarius</name>
    <dbReference type="NCBI Taxonomy" id="2316726"/>
    <lineage>
        <taxon>Bacteria</taxon>
        <taxon>Pseudomonadati</taxon>
        <taxon>Myxococcota</taxon>
        <taxon>Myxococcia</taxon>
        <taxon>Myxococcales</taxon>
        <taxon>Cystobacterineae</taxon>
        <taxon>Myxococcaceae</taxon>
        <taxon>Corallococcus</taxon>
    </lineage>
</organism>